<keyword evidence="3" id="KW-1185">Reference proteome</keyword>
<feature type="region of interest" description="Disordered" evidence="1">
    <location>
        <begin position="1"/>
        <end position="33"/>
    </location>
</feature>
<protein>
    <submittedName>
        <fullName evidence="2">YfhD family protein</fullName>
    </submittedName>
</protein>
<dbReference type="Proteomes" id="UP001601059">
    <property type="component" value="Unassembled WGS sequence"/>
</dbReference>
<evidence type="ECO:0000313" key="2">
    <source>
        <dbReference type="EMBL" id="MFE8700579.1"/>
    </source>
</evidence>
<dbReference type="EMBL" id="JBIACK010000003">
    <property type="protein sequence ID" value="MFE8700579.1"/>
    <property type="molecule type" value="Genomic_DNA"/>
</dbReference>
<dbReference type="RefSeq" id="WP_389359911.1">
    <property type="nucleotide sequence ID" value="NZ_JBIACK010000003.1"/>
</dbReference>
<evidence type="ECO:0000256" key="1">
    <source>
        <dbReference type="SAM" id="MobiDB-lite"/>
    </source>
</evidence>
<accession>A0ABW6K8V8</accession>
<evidence type="ECO:0000313" key="3">
    <source>
        <dbReference type="Proteomes" id="UP001601059"/>
    </source>
</evidence>
<dbReference type="InterPro" id="IPR025435">
    <property type="entry name" value="YfhD-like"/>
</dbReference>
<feature type="compositionally biased region" description="Basic residues" evidence="1">
    <location>
        <begin position="1"/>
        <end position="15"/>
    </location>
</feature>
<gene>
    <name evidence="2" type="ORF">ACFYKX_08145</name>
</gene>
<name>A0ABW6K8V8_9BACI</name>
<dbReference type="Pfam" id="PF14151">
    <property type="entry name" value="YfhD"/>
    <property type="match status" value="1"/>
</dbReference>
<reference evidence="2 3" key="1">
    <citation type="submission" date="2024-08" db="EMBL/GenBank/DDBJ databases">
        <title>Two novel Cytobacillus novel species.</title>
        <authorList>
            <person name="Liu G."/>
        </authorList>
    </citation>
    <scope>NUCLEOTIDE SEQUENCE [LARGE SCALE GENOMIC DNA]</scope>
    <source>
        <strain evidence="2 3">FJAT-54145</strain>
    </source>
</reference>
<comment type="caution">
    <text evidence="2">The sequence shown here is derived from an EMBL/GenBank/DDBJ whole genome shotgun (WGS) entry which is preliminary data.</text>
</comment>
<feature type="compositionally biased region" description="Basic and acidic residues" evidence="1">
    <location>
        <begin position="24"/>
        <end position="33"/>
    </location>
</feature>
<proteinExistence type="predicted"/>
<organism evidence="2 3">
    <name type="scientific">Cytobacillus spartinae</name>
    <dbReference type="NCBI Taxonomy" id="3299023"/>
    <lineage>
        <taxon>Bacteria</taxon>
        <taxon>Bacillati</taxon>
        <taxon>Bacillota</taxon>
        <taxon>Bacilli</taxon>
        <taxon>Bacillales</taxon>
        <taxon>Bacillaceae</taxon>
        <taxon>Cytobacillus</taxon>
    </lineage>
</organism>
<sequence>MGRSHGHKTRDRNKGKLPQVPKNMKSDGIDVEFDRDLADHEDLEAMARSKAADARAKKKMNLD</sequence>